<dbReference type="PRINTS" id="PR00463">
    <property type="entry name" value="EP450I"/>
</dbReference>
<dbReference type="EMBL" id="CM026421">
    <property type="protein sequence ID" value="KAG0592228.1"/>
    <property type="molecule type" value="Genomic_DNA"/>
</dbReference>
<dbReference type="InterPro" id="IPR036396">
    <property type="entry name" value="Cyt_P450_sf"/>
</dbReference>
<comment type="caution">
    <text evidence="15">The sequence shown here is derived from an EMBL/GenBank/DDBJ whole genome shotgun (WGS) entry which is preliminary data.</text>
</comment>
<organism evidence="15 16">
    <name type="scientific">Ceratodon purpureus</name>
    <name type="common">Fire moss</name>
    <name type="synonym">Dicranum purpureum</name>
    <dbReference type="NCBI Taxonomy" id="3225"/>
    <lineage>
        <taxon>Eukaryota</taxon>
        <taxon>Viridiplantae</taxon>
        <taxon>Streptophyta</taxon>
        <taxon>Embryophyta</taxon>
        <taxon>Bryophyta</taxon>
        <taxon>Bryophytina</taxon>
        <taxon>Bryopsida</taxon>
        <taxon>Dicranidae</taxon>
        <taxon>Pseudoditrichales</taxon>
        <taxon>Ditrichaceae</taxon>
        <taxon>Ceratodon</taxon>
    </lineage>
</organism>
<comment type="similarity">
    <text evidence="3 13">Belongs to the cytochrome P450 family.</text>
</comment>
<evidence type="ECO:0000256" key="7">
    <source>
        <dbReference type="ARBA" id="ARBA00023004"/>
    </source>
</evidence>
<dbReference type="Proteomes" id="UP000822688">
    <property type="component" value="Chromosome 1"/>
</dbReference>
<dbReference type="PRINTS" id="PR00385">
    <property type="entry name" value="P450"/>
</dbReference>
<evidence type="ECO:0000256" key="8">
    <source>
        <dbReference type="ARBA" id="ARBA00023033"/>
    </source>
</evidence>
<evidence type="ECO:0000256" key="4">
    <source>
        <dbReference type="ARBA" id="ARBA00022617"/>
    </source>
</evidence>
<sequence length="535" mass="60687">MEQNKWFSASQFSGMIPSMTNLQIWGVGKDYGIAPALFGMVGLLLVTVVIGLVIMKLMAPRMNLPPGPPALPIVGNWFQVGDDLNHHKLAGLAEQYGDVLILKLGKRNLVVVSSPEAAKEVLHTQGIAFGSRTCNIVFDIFSGRGQDTVFTNYGEHWRKMRRIMTVPFFTTKSVQRMHTVWEEEADHVIKDITASPEATTTGVVIRRRLQLMIYNIMYRMMFDTRFEGEDDPLFVKLRELNGMRSGVTQSFEYNYADFIPILRPFLKPFLDRCWDIKRKRDDVFRGFINNHKKSVAVKGPQSSIGKPGIDHILSAEQNGEINEDNMLYMIENVNAAGTETTLWSIEWGLAELVNNPEMQKRMRDELDEILGKGNLMCEADTHNNKLPYLTAFVKEVMRYHMSIPLLVPHLNVNQEKLMGYDIPAGSRIYVNAWWIGNNPKYWDKPNEFIPERFLNSHMELTGNDFRFLPFGSGRRACPGIAIAMPLVPIVLGRLVQSFELLLPPGVDKIDVAELAGQFSNRIAVQSTIVVKPRPM</sequence>
<evidence type="ECO:0000256" key="10">
    <source>
        <dbReference type="ARBA" id="ARBA00038946"/>
    </source>
</evidence>
<keyword evidence="14" id="KW-0472">Membrane</keyword>
<evidence type="ECO:0000313" key="15">
    <source>
        <dbReference type="EMBL" id="KAG0592228.1"/>
    </source>
</evidence>
<evidence type="ECO:0000256" key="3">
    <source>
        <dbReference type="ARBA" id="ARBA00010617"/>
    </source>
</evidence>
<evidence type="ECO:0000256" key="11">
    <source>
        <dbReference type="ARBA" id="ARBA00048198"/>
    </source>
</evidence>
<evidence type="ECO:0000256" key="5">
    <source>
        <dbReference type="ARBA" id="ARBA00022723"/>
    </source>
</evidence>
<evidence type="ECO:0000256" key="13">
    <source>
        <dbReference type="RuleBase" id="RU000461"/>
    </source>
</evidence>
<keyword evidence="5 12" id="KW-0479">Metal-binding</keyword>
<keyword evidence="6 13" id="KW-0560">Oxidoreductase</keyword>
<dbReference type="Gene3D" id="1.10.630.10">
    <property type="entry name" value="Cytochrome P450"/>
    <property type="match status" value="1"/>
</dbReference>
<feature type="binding site" description="axial binding residue" evidence="12">
    <location>
        <position position="477"/>
    </location>
    <ligand>
        <name>heme</name>
        <dbReference type="ChEBI" id="CHEBI:30413"/>
    </ligand>
    <ligandPart>
        <name>Fe</name>
        <dbReference type="ChEBI" id="CHEBI:18248"/>
    </ligandPart>
</feature>
<dbReference type="EC" id="1.14.14.91" evidence="10"/>
<evidence type="ECO:0000256" key="2">
    <source>
        <dbReference type="ARBA" id="ARBA00004167"/>
    </source>
</evidence>
<dbReference type="AlphaFoldDB" id="A0A8T0JBL0"/>
<comment type="cofactor">
    <cofactor evidence="1 12">
        <name>heme</name>
        <dbReference type="ChEBI" id="CHEBI:30413"/>
    </cofactor>
</comment>
<accession>A0A8T0JBL0</accession>
<dbReference type="GO" id="GO:0016020">
    <property type="term" value="C:membrane"/>
    <property type="evidence" value="ECO:0007669"/>
    <property type="project" value="UniProtKB-SubCell"/>
</dbReference>
<dbReference type="PANTHER" id="PTHR47948">
    <property type="entry name" value="TRANS-CINNAMATE 4-MONOOXYGENASE"/>
    <property type="match status" value="1"/>
</dbReference>
<reference evidence="15" key="1">
    <citation type="submission" date="2020-06" db="EMBL/GenBank/DDBJ databases">
        <title>WGS assembly of Ceratodon purpureus strain R40.</title>
        <authorList>
            <person name="Carey S.B."/>
            <person name="Jenkins J."/>
            <person name="Shu S."/>
            <person name="Lovell J.T."/>
            <person name="Sreedasyam A."/>
            <person name="Maumus F."/>
            <person name="Tiley G.P."/>
            <person name="Fernandez-Pozo N."/>
            <person name="Barry K."/>
            <person name="Chen C."/>
            <person name="Wang M."/>
            <person name="Lipzen A."/>
            <person name="Daum C."/>
            <person name="Saski C.A."/>
            <person name="Payton A.C."/>
            <person name="Mcbreen J.C."/>
            <person name="Conrad R.E."/>
            <person name="Kollar L.M."/>
            <person name="Olsson S."/>
            <person name="Huttunen S."/>
            <person name="Landis J.B."/>
            <person name="Wickett N.J."/>
            <person name="Johnson M.G."/>
            <person name="Rensing S.A."/>
            <person name="Grimwood J."/>
            <person name="Schmutz J."/>
            <person name="Mcdaniel S.F."/>
        </authorList>
    </citation>
    <scope>NUCLEOTIDE SEQUENCE</scope>
    <source>
        <strain evidence="15">R40</strain>
    </source>
</reference>
<comment type="pathway">
    <text evidence="9">Phenylpropanoid metabolism; trans-4-coumarate biosynthesis; trans-4-coumarate from trans-cinnamate: step 1/1.</text>
</comment>
<gene>
    <name evidence="15" type="ORF">KC19_1G235900</name>
</gene>
<keyword evidence="14" id="KW-0812">Transmembrane</keyword>
<evidence type="ECO:0000313" key="16">
    <source>
        <dbReference type="Proteomes" id="UP000822688"/>
    </source>
</evidence>
<dbReference type="GO" id="GO:0005506">
    <property type="term" value="F:iron ion binding"/>
    <property type="evidence" value="ECO:0007669"/>
    <property type="project" value="InterPro"/>
</dbReference>
<comment type="catalytic activity">
    <reaction evidence="11">
        <text>(E)-cinnamate + reduced [NADPH--hemoprotein reductase] + O2 = (E)-4-coumarate + oxidized [NADPH--hemoprotein reductase] + H2O + H(+)</text>
        <dbReference type="Rhea" id="RHEA:10608"/>
        <dbReference type="Rhea" id="RHEA-COMP:11964"/>
        <dbReference type="Rhea" id="RHEA-COMP:11965"/>
        <dbReference type="ChEBI" id="CHEBI:12876"/>
        <dbReference type="ChEBI" id="CHEBI:15377"/>
        <dbReference type="ChEBI" id="CHEBI:15378"/>
        <dbReference type="ChEBI" id="CHEBI:15379"/>
        <dbReference type="ChEBI" id="CHEBI:15669"/>
        <dbReference type="ChEBI" id="CHEBI:57618"/>
        <dbReference type="ChEBI" id="CHEBI:58210"/>
        <dbReference type="EC" id="1.14.14.91"/>
    </reaction>
</comment>
<dbReference type="InterPro" id="IPR001128">
    <property type="entry name" value="Cyt_P450"/>
</dbReference>
<evidence type="ECO:0000256" key="1">
    <source>
        <dbReference type="ARBA" id="ARBA00001971"/>
    </source>
</evidence>
<protein>
    <recommendedName>
        <fullName evidence="10">trans-cinnamate 4-monooxygenase</fullName>
        <ecNumber evidence="10">1.14.14.91</ecNumber>
    </recommendedName>
</protein>
<comment type="subcellular location">
    <subcellularLocation>
        <location evidence="2">Membrane</location>
        <topology evidence="2">Single-pass membrane protein</topology>
    </subcellularLocation>
</comment>
<evidence type="ECO:0000256" key="9">
    <source>
        <dbReference type="ARBA" id="ARBA00037893"/>
    </source>
</evidence>
<proteinExistence type="inferred from homology"/>
<evidence type="ECO:0000256" key="6">
    <source>
        <dbReference type="ARBA" id="ARBA00023002"/>
    </source>
</evidence>
<dbReference type="SUPFAM" id="SSF48264">
    <property type="entry name" value="Cytochrome P450"/>
    <property type="match status" value="1"/>
</dbReference>
<evidence type="ECO:0000256" key="12">
    <source>
        <dbReference type="PIRSR" id="PIRSR602401-1"/>
    </source>
</evidence>
<name>A0A8T0JBL0_CERPU</name>
<feature type="transmembrane region" description="Helical" evidence="14">
    <location>
        <begin position="31"/>
        <end position="54"/>
    </location>
</feature>
<dbReference type="PANTHER" id="PTHR47948:SF4">
    <property type="entry name" value="TRANS-CINNAMATE 4-MONOOXYGENASE"/>
    <property type="match status" value="1"/>
</dbReference>
<dbReference type="Pfam" id="PF00067">
    <property type="entry name" value="p450"/>
    <property type="match status" value="1"/>
</dbReference>
<keyword evidence="8 13" id="KW-0503">Monooxygenase</keyword>
<keyword evidence="14" id="KW-1133">Transmembrane helix</keyword>
<dbReference type="InterPro" id="IPR002401">
    <property type="entry name" value="Cyt_P450_E_grp-I"/>
</dbReference>
<keyword evidence="7 12" id="KW-0408">Iron</keyword>
<dbReference type="GO" id="GO:0020037">
    <property type="term" value="F:heme binding"/>
    <property type="evidence" value="ECO:0007669"/>
    <property type="project" value="InterPro"/>
</dbReference>
<keyword evidence="16" id="KW-1185">Reference proteome</keyword>
<dbReference type="InterPro" id="IPR017972">
    <property type="entry name" value="Cyt_P450_CS"/>
</dbReference>
<evidence type="ECO:0000256" key="14">
    <source>
        <dbReference type="SAM" id="Phobius"/>
    </source>
</evidence>
<dbReference type="GO" id="GO:0016710">
    <property type="term" value="F:trans-cinnamate 4-monooxygenase activity"/>
    <property type="evidence" value="ECO:0007669"/>
    <property type="project" value="UniProtKB-EC"/>
</dbReference>
<dbReference type="PROSITE" id="PS00086">
    <property type="entry name" value="CYTOCHROME_P450"/>
    <property type="match status" value="1"/>
</dbReference>
<keyword evidence="4 12" id="KW-0349">Heme</keyword>